<dbReference type="CDD" id="cd09130">
    <property type="entry name" value="PLDc_unchar2_2"/>
    <property type="match status" value="1"/>
</dbReference>
<keyword evidence="1" id="KW-0812">Transmembrane</keyword>
<dbReference type="PANTHER" id="PTHR21248">
    <property type="entry name" value="CARDIOLIPIN SYNTHASE"/>
    <property type="match status" value="1"/>
</dbReference>
<dbReference type="Gene3D" id="3.30.870.10">
    <property type="entry name" value="Endonuclease Chain A"/>
    <property type="match status" value="2"/>
</dbReference>
<keyword evidence="1" id="KW-1133">Transmembrane helix</keyword>
<evidence type="ECO:0000313" key="4">
    <source>
        <dbReference type="Proteomes" id="UP001057381"/>
    </source>
</evidence>
<dbReference type="Pfam" id="PF13091">
    <property type="entry name" value="PLDc_2"/>
    <property type="match status" value="1"/>
</dbReference>
<name>A0A9Q9F2A6_9STAP</name>
<proteinExistence type="predicted"/>
<keyword evidence="1" id="KW-0472">Membrane</keyword>
<dbReference type="EMBL" id="CP073809">
    <property type="protein sequence ID" value="UTH14832.1"/>
    <property type="molecule type" value="Genomic_DNA"/>
</dbReference>
<sequence>MSSKKIQPKKTRINIKWVSGILFFIVLLVSIWNVFKPLPAGISKRYEPSRTNDVKLLLDNSYEQGGMHYEQTIFPAIYRLIDEADDFIIMDMFLFNDAYDGSIQFPKLSSELTNHLIAKKRQHPDMPIYVLTDPINSFYGSYTPDNYKRLRDNGILVYETDLTKLRDSNPLYSGLWRSTVRWLGNSENGSLPNIFSKNALDVTVRGYARMLNFKANHRKTIVSEKAAIIASSNPHDPSGHHQNIAVKVSGQLQEDVIRSEVAAINMSGGKLDHEEFPINHHAYNNMMDYGTTLVTEGRIKETLLQAINRTNDKDELKMGMFYLADRDIIRALLDAADRGVKIKLILDVNKEAFGKEKPGVPNKPVAHELVAKSDDRIQIKWAVSHGEQFHAKYVLITDDRKQQATLFVGSANLTRRNIGDYNMETDAIITGKSTLPVFRELAADFDAKWTNEYSHVTDHYEVKKDASFLKTLLYRVQEFTGLSSF</sequence>
<accession>A0A9Q9F2A6</accession>
<evidence type="ECO:0000313" key="3">
    <source>
        <dbReference type="EMBL" id="UTH14832.1"/>
    </source>
</evidence>
<dbReference type="InterPro" id="IPR025202">
    <property type="entry name" value="PLD-like_dom"/>
</dbReference>
<evidence type="ECO:0000256" key="1">
    <source>
        <dbReference type="SAM" id="Phobius"/>
    </source>
</evidence>
<dbReference type="InterPro" id="IPR001736">
    <property type="entry name" value="PLipase_D/transphosphatidylase"/>
</dbReference>
<dbReference type="GO" id="GO:0030572">
    <property type="term" value="F:phosphatidyltransferase activity"/>
    <property type="evidence" value="ECO:0007669"/>
    <property type="project" value="UniProtKB-ARBA"/>
</dbReference>
<gene>
    <name evidence="3" type="ORF">KFV11_02510</name>
</gene>
<protein>
    <submittedName>
        <fullName evidence="3">Phospholipase D family protein</fullName>
    </submittedName>
</protein>
<organism evidence="3 4">
    <name type="scientific">Macrococcus equipercicus</name>
    <dbReference type="NCBI Taxonomy" id="69967"/>
    <lineage>
        <taxon>Bacteria</taxon>
        <taxon>Bacillati</taxon>
        <taxon>Bacillota</taxon>
        <taxon>Bacilli</taxon>
        <taxon>Bacillales</taxon>
        <taxon>Staphylococcaceae</taxon>
        <taxon>Macrococcus</taxon>
    </lineage>
</organism>
<feature type="transmembrane region" description="Helical" evidence="1">
    <location>
        <begin position="15"/>
        <end position="35"/>
    </location>
</feature>
<dbReference type="PROSITE" id="PS50035">
    <property type="entry name" value="PLD"/>
    <property type="match status" value="1"/>
</dbReference>
<dbReference type="SUPFAM" id="SSF56024">
    <property type="entry name" value="Phospholipase D/nuclease"/>
    <property type="match status" value="2"/>
</dbReference>
<dbReference type="Proteomes" id="UP001057381">
    <property type="component" value="Chromosome"/>
</dbReference>
<dbReference type="CDD" id="cd09129">
    <property type="entry name" value="PLDc_unchar2_1"/>
    <property type="match status" value="1"/>
</dbReference>
<dbReference type="PANTHER" id="PTHR21248:SF22">
    <property type="entry name" value="PHOSPHOLIPASE D"/>
    <property type="match status" value="1"/>
</dbReference>
<evidence type="ECO:0000259" key="2">
    <source>
        <dbReference type="PROSITE" id="PS50035"/>
    </source>
</evidence>
<reference evidence="3" key="1">
    <citation type="submission" date="2021-04" db="EMBL/GenBank/DDBJ databases">
        <title>Complete Genome Sequences of Macrococcus spp. from dog and cattle.</title>
        <authorList>
            <person name="Schwendener S."/>
            <person name="Perreten V."/>
        </authorList>
    </citation>
    <scope>NUCLEOTIDE SEQUENCE</scope>
    <source>
        <strain evidence="3">Epi0143-OL</strain>
    </source>
</reference>
<dbReference type="KEGG" id="mequ:KFV11_02510"/>
<dbReference type="AlphaFoldDB" id="A0A9Q9F2A6"/>
<feature type="domain" description="PLD phosphodiesterase" evidence="2">
    <location>
        <begin position="385"/>
        <end position="417"/>
    </location>
</feature>
<dbReference type="GO" id="GO:0032049">
    <property type="term" value="P:cardiolipin biosynthetic process"/>
    <property type="evidence" value="ECO:0007669"/>
    <property type="project" value="UniProtKB-ARBA"/>
</dbReference>